<feature type="compositionally biased region" description="Low complexity" evidence="1">
    <location>
        <begin position="11"/>
        <end position="36"/>
    </location>
</feature>
<dbReference type="OrthoDB" id="6155966at2759"/>
<gene>
    <name evidence="2" type="ORF">CCAP1982_LOCUS6505</name>
</gene>
<protein>
    <submittedName>
        <fullName evidence="2">(Mediterranean fruit fly) hypothetical protein</fullName>
    </submittedName>
</protein>
<feature type="compositionally biased region" description="Polar residues" evidence="1">
    <location>
        <begin position="42"/>
        <end position="55"/>
    </location>
</feature>
<dbReference type="Proteomes" id="UP000606786">
    <property type="component" value="Unassembled WGS sequence"/>
</dbReference>
<reference evidence="2" key="1">
    <citation type="submission" date="2020-11" db="EMBL/GenBank/DDBJ databases">
        <authorList>
            <person name="Whitehead M."/>
        </authorList>
    </citation>
    <scope>NUCLEOTIDE SEQUENCE</scope>
    <source>
        <strain evidence="2">EGII</strain>
    </source>
</reference>
<comment type="caution">
    <text evidence="2">The sequence shown here is derived from an EMBL/GenBank/DDBJ whole genome shotgun (WGS) entry which is preliminary data.</text>
</comment>
<evidence type="ECO:0000313" key="2">
    <source>
        <dbReference type="EMBL" id="CAD6997886.1"/>
    </source>
</evidence>
<accession>A0A811UIW1</accession>
<evidence type="ECO:0000256" key="1">
    <source>
        <dbReference type="SAM" id="MobiDB-lite"/>
    </source>
</evidence>
<name>A0A811UIW1_CERCA</name>
<organism evidence="2 3">
    <name type="scientific">Ceratitis capitata</name>
    <name type="common">Mediterranean fruit fly</name>
    <name type="synonym">Tephritis capitata</name>
    <dbReference type="NCBI Taxonomy" id="7213"/>
    <lineage>
        <taxon>Eukaryota</taxon>
        <taxon>Metazoa</taxon>
        <taxon>Ecdysozoa</taxon>
        <taxon>Arthropoda</taxon>
        <taxon>Hexapoda</taxon>
        <taxon>Insecta</taxon>
        <taxon>Pterygota</taxon>
        <taxon>Neoptera</taxon>
        <taxon>Endopterygota</taxon>
        <taxon>Diptera</taxon>
        <taxon>Brachycera</taxon>
        <taxon>Muscomorpha</taxon>
        <taxon>Tephritoidea</taxon>
        <taxon>Tephritidae</taxon>
        <taxon>Ceratitis</taxon>
        <taxon>Ceratitis</taxon>
    </lineage>
</organism>
<dbReference type="AlphaFoldDB" id="A0A811UIW1"/>
<sequence length="164" mass="17939">MEIIKMETNLQQPTAPSATTQATPTPVTTQQQILPTAPQPPHNSMSTSSVTPSVRQQSQQQQQQQQQQQHHLPLDYSLGNFKPAVASDFPSNFVSGGGGSSTSNLPLRDLNMRSNITTTTIPNPTQLLQQRVQQQHGVNDQTQDYQPVSAFKAVLPKKKIADGK</sequence>
<feature type="region of interest" description="Disordered" evidence="1">
    <location>
        <begin position="1"/>
        <end position="108"/>
    </location>
</feature>
<proteinExistence type="predicted"/>
<evidence type="ECO:0000313" key="3">
    <source>
        <dbReference type="Proteomes" id="UP000606786"/>
    </source>
</evidence>
<keyword evidence="3" id="KW-1185">Reference proteome</keyword>
<dbReference type="EMBL" id="CAJHJT010000012">
    <property type="protein sequence ID" value="CAD6997886.1"/>
    <property type="molecule type" value="Genomic_DNA"/>
</dbReference>
<feature type="compositionally biased region" description="Low complexity" evidence="1">
    <location>
        <begin position="56"/>
        <end position="69"/>
    </location>
</feature>